<dbReference type="AlphaFoldDB" id="A0A9P4QYF7"/>
<evidence type="ECO:0000256" key="1">
    <source>
        <dbReference type="SAM" id="MobiDB-lite"/>
    </source>
</evidence>
<evidence type="ECO:0000259" key="2">
    <source>
        <dbReference type="Pfam" id="PF01764"/>
    </source>
</evidence>
<dbReference type="SUPFAM" id="SSF53474">
    <property type="entry name" value="alpha/beta-Hydrolases"/>
    <property type="match status" value="1"/>
</dbReference>
<feature type="region of interest" description="Disordered" evidence="1">
    <location>
        <begin position="536"/>
        <end position="569"/>
    </location>
</feature>
<feature type="region of interest" description="Disordered" evidence="1">
    <location>
        <begin position="1"/>
        <end position="36"/>
    </location>
</feature>
<dbReference type="GO" id="GO:0006629">
    <property type="term" value="P:lipid metabolic process"/>
    <property type="evidence" value="ECO:0007669"/>
    <property type="project" value="InterPro"/>
</dbReference>
<sequence>MAFMFKGNERKGRRKHSSKKDKDTKTQPTAHNAYASASAVHIHNHNYAAAPIPTLQVSSDGYAYPGFSASPPQHPIYGAAPEPYDSQPWQPSPPLQPVQPYAGNSTISIATSYPPRVEGKLKTSWNKVDRLAAKSYGDLRGTLTSGAGKSKTQINDYVDQSTNLISKKSAQLNGYVDDSTNLISKKSTQALNQGAALCDILCGKLDAVITSIDGEKFSGQEQDLMVDPNLEPSPSVSSVHSEFTRGFAPNPVYPSTSKAMSQGRASNHFSKAWLYSNSRLPPHLPPFKVFTPTYPLLCLAANYSEKVYTPPAPRTSEHESHVASDWRSGTKAMVLKSVPIDDLNVIVFAVRGSQTFMDWAVNFRQAPSSPDGFLDDEGNLCHAGFLQVARKMLKPVSDRLKTLLEENPGRSNASLLITGHSAGGAVAALLFAHMLSSRVTSELNYLTGFFKRVHCVTFGAPPVSLLPLQKPEGRKHRKSLFFSFINEGDPVPRADKQIVRSLLKLYASPAPSAVSASTSSALVAMSQLHLPASTTTTLATTSSKPSKHSKLSKSSKTSKATTTLPHWPIPPSTLSTAGRLIVMRSKGGSGRGEEVEAVTIEDEMLRETVFGDPVMHMMSEYRKRVVWLATNAVTARGY</sequence>
<organism evidence="3 4">
    <name type="scientific">Polyplosphaeria fusca</name>
    <dbReference type="NCBI Taxonomy" id="682080"/>
    <lineage>
        <taxon>Eukaryota</taxon>
        <taxon>Fungi</taxon>
        <taxon>Dikarya</taxon>
        <taxon>Ascomycota</taxon>
        <taxon>Pezizomycotina</taxon>
        <taxon>Dothideomycetes</taxon>
        <taxon>Pleosporomycetidae</taxon>
        <taxon>Pleosporales</taxon>
        <taxon>Tetraplosphaeriaceae</taxon>
        <taxon>Polyplosphaeria</taxon>
    </lineage>
</organism>
<dbReference type="EMBL" id="ML996127">
    <property type="protein sequence ID" value="KAF2736203.1"/>
    <property type="molecule type" value="Genomic_DNA"/>
</dbReference>
<proteinExistence type="predicted"/>
<dbReference type="Gene3D" id="3.40.50.1820">
    <property type="entry name" value="alpha/beta hydrolase"/>
    <property type="match status" value="1"/>
</dbReference>
<dbReference type="InterPro" id="IPR002921">
    <property type="entry name" value="Fungal_lipase-type"/>
</dbReference>
<dbReference type="InterPro" id="IPR029058">
    <property type="entry name" value="AB_hydrolase_fold"/>
</dbReference>
<feature type="compositionally biased region" description="Low complexity" evidence="1">
    <location>
        <begin position="554"/>
        <end position="563"/>
    </location>
</feature>
<dbReference type="PANTHER" id="PTHR46023:SF6">
    <property type="entry name" value="LIPASE CLASS 3 FAMILY PROTEIN"/>
    <property type="match status" value="1"/>
</dbReference>
<dbReference type="CDD" id="cd00519">
    <property type="entry name" value="Lipase_3"/>
    <property type="match status" value="1"/>
</dbReference>
<name>A0A9P4QYF7_9PLEO</name>
<dbReference type="Pfam" id="PF01764">
    <property type="entry name" value="Lipase_3"/>
    <property type="match status" value="1"/>
</dbReference>
<evidence type="ECO:0000313" key="4">
    <source>
        <dbReference type="Proteomes" id="UP000799444"/>
    </source>
</evidence>
<evidence type="ECO:0000313" key="3">
    <source>
        <dbReference type="EMBL" id="KAF2736203.1"/>
    </source>
</evidence>
<protein>
    <submittedName>
        <fullName evidence="3">Alpha/beta-hydrolase</fullName>
    </submittedName>
</protein>
<feature type="domain" description="Fungal lipase-type" evidence="2">
    <location>
        <begin position="347"/>
        <end position="494"/>
    </location>
</feature>
<accession>A0A9P4QYF7</accession>
<dbReference type="PANTHER" id="PTHR46023">
    <property type="entry name" value="LIPASE CLASS 3 PROTEIN-LIKE"/>
    <property type="match status" value="1"/>
</dbReference>
<keyword evidence="4" id="KW-1185">Reference proteome</keyword>
<dbReference type="OrthoDB" id="438440at2759"/>
<dbReference type="Proteomes" id="UP000799444">
    <property type="component" value="Unassembled WGS sequence"/>
</dbReference>
<gene>
    <name evidence="3" type="ORF">EJ04DRAFT_511201</name>
</gene>
<reference evidence="3" key="1">
    <citation type="journal article" date="2020" name="Stud. Mycol.">
        <title>101 Dothideomycetes genomes: a test case for predicting lifestyles and emergence of pathogens.</title>
        <authorList>
            <person name="Haridas S."/>
            <person name="Albert R."/>
            <person name="Binder M."/>
            <person name="Bloem J."/>
            <person name="Labutti K."/>
            <person name="Salamov A."/>
            <person name="Andreopoulos B."/>
            <person name="Baker S."/>
            <person name="Barry K."/>
            <person name="Bills G."/>
            <person name="Bluhm B."/>
            <person name="Cannon C."/>
            <person name="Castanera R."/>
            <person name="Culley D."/>
            <person name="Daum C."/>
            <person name="Ezra D."/>
            <person name="Gonzalez J."/>
            <person name="Henrissat B."/>
            <person name="Kuo A."/>
            <person name="Liang C."/>
            <person name="Lipzen A."/>
            <person name="Lutzoni F."/>
            <person name="Magnuson J."/>
            <person name="Mondo S."/>
            <person name="Nolan M."/>
            <person name="Ohm R."/>
            <person name="Pangilinan J."/>
            <person name="Park H.-J."/>
            <person name="Ramirez L."/>
            <person name="Alfaro M."/>
            <person name="Sun H."/>
            <person name="Tritt A."/>
            <person name="Yoshinaga Y."/>
            <person name="Zwiers L.-H."/>
            <person name="Turgeon B."/>
            <person name="Goodwin S."/>
            <person name="Spatafora J."/>
            <person name="Crous P."/>
            <person name="Grigoriev I."/>
        </authorList>
    </citation>
    <scope>NUCLEOTIDE SEQUENCE</scope>
    <source>
        <strain evidence="3">CBS 125425</strain>
    </source>
</reference>
<comment type="caution">
    <text evidence="3">The sequence shown here is derived from an EMBL/GenBank/DDBJ whole genome shotgun (WGS) entry which is preliminary data.</text>
</comment>